<comment type="caution">
    <text evidence="3">The sequence shown here is derived from an EMBL/GenBank/DDBJ whole genome shotgun (WGS) entry which is preliminary data.</text>
</comment>
<feature type="transmembrane region" description="Helical" evidence="2">
    <location>
        <begin position="6"/>
        <end position="31"/>
    </location>
</feature>
<feature type="compositionally biased region" description="Polar residues" evidence="1">
    <location>
        <begin position="227"/>
        <end position="242"/>
    </location>
</feature>
<keyword evidence="2" id="KW-0812">Transmembrane</keyword>
<keyword evidence="2" id="KW-0472">Membrane</keyword>
<dbReference type="Gene3D" id="1.10.150.280">
    <property type="entry name" value="AF1531-like domain"/>
    <property type="match status" value="1"/>
</dbReference>
<dbReference type="SUPFAM" id="SSF47781">
    <property type="entry name" value="RuvA domain 2-like"/>
    <property type="match status" value="1"/>
</dbReference>
<keyword evidence="4" id="KW-1185">Reference proteome</keyword>
<evidence type="ECO:0000256" key="1">
    <source>
        <dbReference type="SAM" id="MobiDB-lite"/>
    </source>
</evidence>
<feature type="transmembrane region" description="Helical" evidence="2">
    <location>
        <begin position="197"/>
        <end position="217"/>
    </location>
</feature>
<protein>
    <submittedName>
        <fullName evidence="3">Helix-hairpin-helix domain-containing protein</fullName>
    </submittedName>
</protein>
<sequence>MNFRKISGILVGILLGLVPFIGPLACCIYAFKKKKFRAVLLLVVTLLSQMAVAYINSRDIDKRDMAVTLFSASVHQRILTIKIPADGTISIAQLEDSITQRMEMTAAEYSRKQDDVAKGFVPLARSVLSDEENQHFQYYLMRLHKLYVNDLDSLRKAGHPAMSLADLPGSSQRNTVSHTRAFVSFYLTKELTAGGGWIAMLLLASYTMSIALCIVFFKNAFTGNQDSHTNNNGYTPVSTAPANNRYPPATDQEIAAILATDIPATPAAADMPPPLPTVDAVKINMAREEEIAPLPGIGTVQAMRIIQERQQHGFFISMDDFKNRMSLAERVYRNLADKIDFTVPQNGSNGPKGRVIEF</sequence>
<dbReference type="Proteomes" id="UP001207742">
    <property type="component" value="Unassembled WGS sequence"/>
</dbReference>
<evidence type="ECO:0000313" key="3">
    <source>
        <dbReference type="EMBL" id="MCW3486313.1"/>
    </source>
</evidence>
<organism evidence="3 4">
    <name type="scientific">Chitinophaga nivalis</name>
    <dbReference type="NCBI Taxonomy" id="2991709"/>
    <lineage>
        <taxon>Bacteria</taxon>
        <taxon>Pseudomonadati</taxon>
        <taxon>Bacteroidota</taxon>
        <taxon>Chitinophagia</taxon>
        <taxon>Chitinophagales</taxon>
        <taxon>Chitinophagaceae</taxon>
        <taxon>Chitinophaga</taxon>
    </lineage>
</organism>
<gene>
    <name evidence="3" type="ORF">OL497_20595</name>
</gene>
<keyword evidence="2" id="KW-1133">Transmembrane helix</keyword>
<dbReference type="InterPro" id="IPR010994">
    <property type="entry name" value="RuvA_2-like"/>
</dbReference>
<dbReference type="RefSeq" id="WP_264733129.1">
    <property type="nucleotide sequence ID" value="NZ_JAPDNR010000001.1"/>
</dbReference>
<dbReference type="EMBL" id="JAPDNS010000002">
    <property type="protein sequence ID" value="MCW3486313.1"/>
    <property type="molecule type" value="Genomic_DNA"/>
</dbReference>
<name>A0ABT3IQT7_9BACT</name>
<evidence type="ECO:0000256" key="2">
    <source>
        <dbReference type="SAM" id="Phobius"/>
    </source>
</evidence>
<feature type="transmembrane region" description="Helical" evidence="2">
    <location>
        <begin position="38"/>
        <end position="55"/>
    </location>
</feature>
<evidence type="ECO:0000313" key="4">
    <source>
        <dbReference type="Proteomes" id="UP001207742"/>
    </source>
</evidence>
<proteinExistence type="predicted"/>
<reference evidence="3 4" key="1">
    <citation type="submission" date="2022-10" db="EMBL/GenBank/DDBJ databases">
        <title>Chitinophaga nivalis PC15 sp. nov., isolated from Pyeongchang county, South Korea.</title>
        <authorList>
            <person name="Trinh H.N."/>
        </authorList>
    </citation>
    <scope>NUCLEOTIDE SEQUENCE [LARGE SCALE GENOMIC DNA]</scope>
    <source>
        <strain evidence="3 4">PC14</strain>
    </source>
</reference>
<feature type="region of interest" description="Disordered" evidence="1">
    <location>
        <begin position="227"/>
        <end position="246"/>
    </location>
</feature>
<accession>A0ABT3IQT7</accession>
<dbReference type="Pfam" id="PF12836">
    <property type="entry name" value="HHH_3"/>
    <property type="match status" value="1"/>
</dbReference>